<keyword evidence="2" id="KW-0805">Transcription regulation</keyword>
<keyword evidence="5" id="KW-0539">Nucleus</keyword>
<dbReference type="GO" id="GO:0000981">
    <property type="term" value="F:DNA-binding transcription factor activity, RNA polymerase II-specific"/>
    <property type="evidence" value="ECO:0000318"/>
    <property type="project" value="GO_Central"/>
</dbReference>
<dbReference type="SMR" id="M1DH55"/>
<dbReference type="GO" id="GO:0006357">
    <property type="term" value="P:regulation of transcription by RNA polymerase II"/>
    <property type="evidence" value="ECO:0000318"/>
    <property type="project" value="GO_Central"/>
</dbReference>
<evidence type="ECO:0000259" key="7">
    <source>
        <dbReference type="PROSITE" id="PS50066"/>
    </source>
</evidence>
<evidence type="ECO:0000313" key="9">
    <source>
        <dbReference type="Proteomes" id="UP000011115"/>
    </source>
</evidence>
<proteinExistence type="predicted"/>
<keyword evidence="6" id="KW-0175">Coiled coil</keyword>
<feature type="domain" description="MADS-box" evidence="7">
    <location>
        <begin position="1"/>
        <end position="54"/>
    </location>
</feature>
<sequence>MKKIENEDAMFATFTNRREGLYKKARELATECNIDIRIMMVSPTSKPHSFLHPIDNAVIFRFQNLDMQLSESTNLEVNATRNKVNQLKNRLEELDVIEYITIAKKTLMTK</sequence>
<keyword evidence="3" id="KW-0238">DNA-binding</keyword>
<dbReference type="Proteomes" id="UP000011115">
    <property type="component" value="Unassembled WGS sequence"/>
</dbReference>
<evidence type="ECO:0000256" key="2">
    <source>
        <dbReference type="ARBA" id="ARBA00023015"/>
    </source>
</evidence>
<dbReference type="InterPro" id="IPR036879">
    <property type="entry name" value="TF_MADSbox_sf"/>
</dbReference>
<dbReference type="InterPro" id="IPR002100">
    <property type="entry name" value="TF_MADSbox"/>
</dbReference>
<dbReference type="GO" id="GO:0000978">
    <property type="term" value="F:RNA polymerase II cis-regulatory region sequence-specific DNA binding"/>
    <property type="evidence" value="ECO:0000318"/>
    <property type="project" value="GO_Central"/>
</dbReference>
<protein>
    <submittedName>
        <fullName evidence="8">Mads box protein</fullName>
    </submittedName>
</protein>
<name>M1DH55_SOLTU</name>
<dbReference type="SUPFAM" id="SSF55455">
    <property type="entry name" value="SRF-like"/>
    <property type="match status" value="1"/>
</dbReference>
<dbReference type="EnsemblPlants" id="PGSC0003DMT400088968">
    <property type="protein sequence ID" value="PGSC0003DMT400088968"/>
    <property type="gene ID" value="PGSC0003DMG400038539"/>
</dbReference>
<evidence type="ECO:0000256" key="1">
    <source>
        <dbReference type="ARBA" id="ARBA00004123"/>
    </source>
</evidence>
<dbReference type="eggNOG" id="KOG0014">
    <property type="taxonomic scope" value="Eukaryota"/>
</dbReference>
<dbReference type="Gene3D" id="3.40.1810.10">
    <property type="entry name" value="Transcription factor, MADS-box"/>
    <property type="match status" value="1"/>
</dbReference>
<dbReference type="SMART" id="SM00432">
    <property type="entry name" value="MADS"/>
    <property type="match status" value="1"/>
</dbReference>
<evidence type="ECO:0000256" key="4">
    <source>
        <dbReference type="ARBA" id="ARBA00023163"/>
    </source>
</evidence>
<dbReference type="Gramene" id="PGSC0003DMT400088968">
    <property type="protein sequence ID" value="PGSC0003DMT400088968"/>
    <property type="gene ID" value="PGSC0003DMG400038539"/>
</dbReference>
<evidence type="ECO:0000313" key="8">
    <source>
        <dbReference type="EnsemblPlants" id="PGSC0003DMT400088968"/>
    </source>
</evidence>
<evidence type="ECO:0000256" key="6">
    <source>
        <dbReference type="SAM" id="Coils"/>
    </source>
</evidence>
<dbReference type="PANTHER" id="PTHR48019">
    <property type="entry name" value="SERUM RESPONSE FACTOR HOMOLOG"/>
    <property type="match status" value="1"/>
</dbReference>
<dbReference type="InterPro" id="IPR050142">
    <property type="entry name" value="MADS-box/MEF2_TF"/>
</dbReference>
<dbReference type="AlphaFoldDB" id="M1DH55"/>
<accession>M1DH55</accession>
<evidence type="ECO:0000256" key="3">
    <source>
        <dbReference type="ARBA" id="ARBA00023125"/>
    </source>
</evidence>
<feature type="coiled-coil region" evidence="6">
    <location>
        <begin position="70"/>
        <end position="97"/>
    </location>
</feature>
<dbReference type="GO" id="GO:0005634">
    <property type="term" value="C:nucleus"/>
    <property type="evidence" value="ECO:0007669"/>
    <property type="project" value="UniProtKB-SubCell"/>
</dbReference>
<reference evidence="8" key="2">
    <citation type="submission" date="2015-06" db="UniProtKB">
        <authorList>
            <consortium name="EnsemblPlants"/>
        </authorList>
    </citation>
    <scope>IDENTIFICATION</scope>
    <source>
        <strain evidence="8">DM1-3 516 R44</strain>
    </source>
</reference>
<reference evidence="9" key="1">
    <citation type="journal article" date="2011" name="Nature">
        <title>Genome sequence and analysis of the tuber crop potato.</title>
        <authorList>
            <consortium name="The Potato Genome Sequencing Consortium"/>
        </authorList>
    </citation>
    <scope>NUCLEOTIDE SEQUENCE [LARGE SCALE GENOMIC DNA]</scope>
    <source>
        <strain evidence="9">cv. DM1-3 516 R44</strain>
    </source>
</reference>
<keyword evidence="9" id="KW-1185">Reference proteome</keyword>
<dbReference type="InParanoid" id="M1DH55"/>
<comment type="subcellular location">
    <subcellularLocation>
        <location evidence="1">Nucleus</location>
    </subcellularLocation>
</comment>
<organism evidence="8 9">
    <name type="scientific">Solanum tuberosum</name>
    <name type="common">Potato</name>
    <dbReference type="NCBI Taxonomy" id="4113"/>
    <lineage>
        <taxon>Eukaryota</taxon>
        <taxon>Viridiplantae</taxon>
        <taxon>Streptophyta</taxon>
        <taxon>Embryophyta</taxon>
        <taxon>Tracheophyta</taxon>
        <taxon>Spermatophyta</taxon>
        <taxon>Magnoliopsida</taxon>
        <taxon>eudicotyledons</taxon>
        <taxon>Gunneridae</taxon>
        <taxon>Pentapetalae</taxon>
        <taxon>asterids</taxon>
        <taxon>lamiids</taxon>
        <taxon>Solanales</taxon>
        <taxon>Solanaceae</taxon>
        <taxon>Solanoideae</taxon>
        <taxon>Solaneae</taxon>
        <taxon>Solanum</taxon>
    </lineage>
</organism>
<keyword evidence="4" id="KW-0804">Transcription</keyword>
<dbReference type="PaxDb" id="4113-PGSC0003DMT400088968"/>
<dbReference type="GO" id="GO:0046983">
    <property type="term" value="F:protein dimerization activity"/>
    <property type="evidence" value="ECO:0007669"/>
    <property type="project" value="InterPro"/>
</dbReference>
<evidence type="ECO:0000256" key="5">
    <source>
        <dbReference type="ARBA" id="ARBA00023242"/>
    </source>
</evidence>
<dbReference type="HOGENOM" id="CLU_053053_5_2_1"/>
<dbReference type="PROSITE" id="PS50066">
    <property type="entry name" value="MADS_BOX_2"/>
    <property type="match status" value="1"/>
</dbReference>
<dbReference type="Pfam" id="PF00319">
    <property type="entry name" value="SRF-TF"/>
    <property type="match status" value="1"/>
</dbReference>